<feature type="transmembrane region" description="Helical" evidence="6">
    <location>
        <begin position="300"/>
        <end position="321"/>
    </location>
</feature>
<evidence type="ECO:0000256" key="1">
    <source>
        <dbReference type="ARBA" id="ARBA00004651"/>
    </source>
</evidence>
<feature type="transmembrane region" description="Helical" evidence="6">
    <location>
        <begin position="261"/>
        <end position="280"/>
    </location>
</feature>
<evidence type="ECO:0000256" key="5">
    <source>
        <dbReference type="ARBA" id="ARBA00023136"/>
    </source>
</evidence>
<keyword evidence="8" id="KW-1185">Reference proteome</keyword>
<gene>
    <name evidence="7" type="ORF">DNU06_12420</name>
</gene>
<evidence type="ECO:0000313" key="7">
    <source>
        <dbReference type="EMBL" id="PZE16653.1"/>
    </source>
</evidence>
<feature type="transmembrane region" description="Helical" evidence="6">
    <location>
        <begin position="83"/>
        <end position="105"/>
    </location>
</feature>
<organism evidence="7 8">
    <name type="scientific">Putridiphycobacter roseus</name>
    <dbReference type="NCBI Taxonomy" id="2219161"/>
    <lineage>
        <taxon>Bacteria</taxon>
        <taxon>Pseudomonadati</taxon>
        <taxon>Bacteroidota</taxon>
        <taxon>Flavobacteriia</taxon>
        <taxon>Flavobacteriales</taxon>
        <taxon>Crocinitomicaceae</taxon>
        <taxon>Putridiphycobacter</taxon>
    </lineage>
</organism>
<feature type="transmembrane region" description="Helical" evidence="6">
    <location>
        <begin position="365"/>
        <end position="388"/>
    </location>
</feature>
<proteinExistence type="predicted"/>
<feature type="transmembrane region" description="Helical" evidence="6">
    <location>
        <begin position="210"/>
        <end position="231"/>
    </location>
</feature>
<feature type="transmembrane region" description="Helical" evidence="6">
    <location>
        <begin position="424"/>
        <end position="442"/>
    </location>
</feature>
<dbReference type="GO" id="GO:0005886">
    <property type="term" value="C:plasma membrane"/>
    <property type="evidence" value="ECO:0007669"/>
    <property type="project" value="UniProtKB-SubCell"/>
</dbReference>
<feature type="transmembrane region" description="Helical" evidence="6">
    <location>
        <begin position="148"/>
        <end position="170"/>
    </location>
</feature>
<feature type="transmembrane region" description="Helical" evidence="6">
    <location>
        <begin position="394"/>
        <end position="412"/>
    </location>
</feature>
<keyword evidence="3 6" id="KW-0812">Transmembrane</keyword>
<dbReference type="PANTHER" id="PTHR30250:SF11">
    <property type="entry name" value="O-ANTIGEN TRANSPORTER-RELATED"/>
    <property type="match status" value="1"/>
</dbReference>
<feature type="transmembrane region" description="Helical" evidence="6">
    <location>
        <begin position="333"/>
        <end position="353"/>
    </location>
</feature>
<keyword evidence="2" id="KW-1003">Cell membrane</keyword>
<comment type="subcellular location">
    <subcellularLocation>
        <location evidence="1">Cell membrane</location>
        <topology evidence="1">Multi-pass membrane protein</topology>
    </subcellularLocation>
</comment>
<comment type="caution">
    <text evidence="7">The sequence shown here is derived from an EMBL/GenBank/DDBJ whole genome shotgun (WGS) entry which is preliminary data.</text>
</comment>
<feature type="transmembrane region" description="Helical" evidence="6">
    <location>
        <begin position="12"/>
        <end position="35"/>
    </location>
</feature>
<feature type="transmembrane region" description="Helical" evidence="6">
    <location>
        <begin position="176"/>
        <end position="198"/>
    </location>
</feature>
<feature type="transmembrane region" description="Helical" evidence="6">
    <location>
        <begin position="47"/>
        <end position="71"/>
    </location>
</feature>
<name>A0A2W1NC46_9FLAO</name>
<dbReference type="EMBL" id="QKSB01000007">
    <property type="protein sequence ID" value="PZE16653.1"/>
    <property type="molecule type" value="Genomic_DNA"/>
</dbReference>
<dbReference type="RefSeq" id="WP_111063669.1">
    <property type="nucleotide sequence ID" value="NZ_JBHUCU010000017.1"/>
</dbReference>
<dbReference type="InterPro" id="IPR002797">
    <property type="entry name" value="Polysacc_synth"/>
</dbReference>
<keyword evidence="4 6" id="KW-1133">Transmembrane helix</keyword>
<accession>A0A2W1NC46</accession>
<keyword evidence="5 6" id="KW-0472">Membrane</keyword>
<dbReference type="PANTHER" id="PTHR30250">
    <property type="entry name" value="PST FAMILY PREDICTED COLANIC ACID TRANSPORTER"/>
    <property type="match status" value="1"/>
</dbReference>
<evidence type="ECO:0000313" key="8">
    <source>
        <dbReference type="Proteomes" id="UP000249248"/>
    </source>
</evidence>
<feature type="transmembrane region" description="Helical" evidence="6">
    <location>
        <begin position="117"/>
        <end position="136"/>
    </location>
</feature>
<dbReference type="Pfam" id="PF01943">
    <property type="entry name" value="Polysacc_synt"/>
    <property type="match status" value="1"/>
</dbReference>
<evidence type="ECO:0000256" key="2">
    <source>
        <dbReference type="ARBA" id="ARBA00022475"/>
    </source>
</evidence>
<protein>
    <submittedName>
        <fullName evidence="7">Polysaccharide biosynthesis protein</fullName>
    </submittedName>
</protein>
<dbReference type="AlphaFoldDB" id="A0A2W1NC46"/>
<reference evidence="7 8" key="1">
    <citation type="submission" date="2018-06" db="EMBL/GenBank/DDBJ databases">
        <title>The draft genome sequence of Crocinitomix sp. SM1701.</title>
        <authorList>
            <person name="Zhang X."/>
        </authorList>
    </citation>
    <scope>NUCLEOTIDE SEQUENCE [LARGE SCALE GENOMIC DNA]</scope>
    <source>
        <strain evidence="7 8">SM1701</strain>
    </source>
</reference>
<feature type="transmembrane region" description="Helical" evidence="6">
    <location>
        <begin position="448"/>
        <end position="468"/>
    </location>
</feature>
<dbReference type="Proteomes" id="UP000249248">
    <property type="component" value="Unassembled WGS sequence"/>
</dbReference>
<sequence>MSVIKKLAGQTAIYGLSSIVGRLLNYLLVPLHTYFFTTSEYGVISEFYAYVAFLVVFLMFGMETTFFRFVNGAKDKEKTFNQAFSIVLSINVVFLGTVLLFAQPIASWMMYPEHANYVIWFAFILAFDALSAVLLAKLRFQNKAKKFALIQLSSIGVTIILNLFFLFVLLPIYPEFGIGFIFIANLFASLIKPLFLWKEIKAIRLVWDKFLVRTMVIFALPMVIAGFAGIVNETIDRILLKRLLIDKGVEYAQSQVGIYSANYKLSIIITLFIQAFRYAAEPFFFAQEHNKDKAKIYSTVMTYFVIVVSLIFLGVTLYLDIFKWFINERYWEGLKVVPILLMANIFLGIYYNQSIWYKLANKTKFGAYIAIGGAIITLSLNILFIPHFGYVGSAWATLIVYFLMMLASHFLGQKYYPIKYNLRKVLTFIIVAWLLYLLSRLVQFDNGILQYGFRTILLFVFVGVVFFIENPLKLLQK</sequence>
<dbReference type="OrthoDB" id="9814608at2"/>
<evidence type="ECO:0000256" key="6">
    <source>
        <dbReference type="SAM" id="Phobius"/>
    </source>
</evidence>
<evidence type="ECO:0000256" key="4">
    <source>
        <dbReference type="ARBA" id="ARBA00022989"/>
    </source>
</evidence>
<evidence type="ECO:0000256" key="3">
    <source>
        <dbReference type="ARBA" id="ARBA00022692"/>
    </source>
</evidence>
<dbReference type="InterPro" id="IPR050833">
    <property type="entry name" value="Poly_Biosynth_Transport"/>
</dbReference>